<name>A0ACC0XCB3_9ROSI</name>
<accession>A0ACC0XCB3</accession>
<keyword evidence="2" id="KW-1185">Reference proteome</keyword>
<organism evidence="1 2">
    <name type="scientific">Pistacia integerrima</name>
    <dbReference type="NCBI Taxonomy" id="434235"/>
    <lineage>
        <taxon>Eukaryota</taxon>
        <taxon>Viridiplantae</taxon>
        <taxon>Streptophyta</taxon>
        <taxon>Embryophyta</taxon>
        <taxon>Tracheophyta</taxon>
        <taxon>Spermatophyta</taxon>
        <taxon>Magnoliopsida</taxon>
        <taxon>eudicotyledons</taxon>
        <taxon>Gunneridae</taxon>
        <taxon>Pentapetalae</taxon>
        <taxon>rosids</taxon>
        <taxon>malvids</taxon>
        <taxon>Sapindales</taxon>
        <taxon>Anacardiaceae</taxon>
        <taxon>Pistacia</taxon>
    </lineage>
</organism>
<reference evidence="2" key="1">
    <citation type="journal article" date="2023" name="G3 (Bethesda)">
        <title>Genome assembly and association tests identify interacting loci associated with vigor, precocity, and sex in interspecific pistachio rootstocks.</title>
        <authorList>
            <person name="Palmer W."/>
            <person name="Jacygrad E."/>
            <person name="Sagayaradj S."/>
            <person name="Cavanaugh K."/>
            <person name="Han R."/>
            <person name="Bertier L."/>
            <person name="Beede B."/>
            <person name="Kafkas S."/>
            <person name="Golino D."/>
            <person name="Preece J."/>
            <person name="Michelmore R."/>
        </authorList>
    </citation>
    <scope>NUCLEOTIDE SEQUENCE [LARGE SCALE GENOMIC DNA]</scope>
</reference>
<proteinExistence type="predicted"/>
<evidence type="ECO:0000313" key="2">
    <source>
        <dbReference type="Proteomes" id="UP001163603"/>
    </source>
</evidence>
<evidence type="ECO:0000313" key="1">
    <source>
        <dbReference type="EMBL" id="KAJ0014597.1"/>
    </source>
</evidence>
<comment type="caution">
    <text evidence="1">The sequence shown here is derived from an EMBL/GenBank/DDBJ whole genome shotgun (WGS) entry which is preliminary data.</text>
</comment>
<protein>
    <submittedName>
        <fullName evidence="1">Uncharacterized protein</fullName>
    </submittedName>
</protein>
<dbReference type="EMBL" id="CM047748">
    <property type="protein sequence ID" value="KAJ0014597.1"/>
    <property type="molecule type" value="Genomic_DNA"/>
</dbReference>
<sequence>MESTGLFGTDCESILSEIKSQEKQLKLKRRWLMGLPTSKSKRNRFKEPKFLKKDRSLPESLLRDDDIFYETVKTRVEESFGACTAEREHDVQDNMLLYEMHNIKRILISQLDALTSKGLYRIAMILTGGFVKFEKTRKQMKMVIRESLSKDLKSKNNYWKTNILKQLSLLLYDPQNFRENSANFLTPTLQSHYAATIKILAGLEDLPSQVLLSMDRKLRGVQGVMPQLRRHRQNRSRGQIIDNMRKISKKMLSELSKVDELQMPLAKAMAIAGLSLKLKPGCQNSSDAGFHQFSPEIRSLQSEIVKAICFLKTKVRFPELKTLQHLLDPNADVPNRGLRTAIKKMLIDYLFECSDMDIIPKSLLEALAIVNRSSRSTPYWCFPKEEIEQEVDCVLSVSAHTKQIIWDLLPDNGLDQDFTDAYMEELEESDGGSDYDDDSDYSDGDAEPDHEAEGVGESVPVDSKSDAPATMENGSSAYLTPKDRVKKITSEGSGQKCFIRLGSDSHGIISLSQSLGSTIHCSTTNMDISQYQVESLGKVCSSIADGKSFSRFLTPHERFNHNLFEGHEVELNNSKVPVFSRDLFSDNLVDEDIKPSKQSRRRNQYVAIQEICDETSLVAYNVIGHMLEKFAKEEEIDLDCNDSSYLRGNSSIQEHASVKSESQTSPEEDASSSDVQMVEELVPFLPKSGIKKLKKLLGA</sequence>
<dbReference type="Proteomes" id="UP001163603">
    <property type="component" value="Chromosome 13"/>
</dbReference>
<gene>
    <name evidence="1" type="ORF">Pint_19592</name>
</gene>